<evidence type="ECO:0000313" key="3">
    <source>
        <dbReference type="EMBL" id="NNU28605.1"/>
    </source>
</evidence>
<name>A0A849KA08_9MICO</name>
<protein>
    <submittedName>
        <fullName evidence="3">DUF3071 domain-containing protein</fullName>
    </submittedName>
</protein>
<dbReference type="Pfam" id="PF11268">
    <property type="entry name" value="DUF3071"/>
    <property type="match status" value="1"/>
</dbReference>
<feature type="domain" description="DUF3071" evidence="2">
    <location>
        <begin position="1"/>
        <end position="165"/>
    </location>
</feature>
<evidence type="ECO:0000256" key="1">
    <source>
        <dbReference type="SAM" id="MobiDB-lite"/>
    </source>
</evidence>
<feature type="compositionally biased region" description="Low complexity" evidence="1">
    <location>
        <begin position="393"/>
        <end position="406"/>
    </location>
</feature>
<dbReference type="EMBL" id="JABFAJ010000024">
    <property type="protein sequence ID" value="NNU28605.1"/>
    <property type="molecule type" value="Genomic_DNA"/>
</dbReference>
<evidence type="ECO:0000259" key="2">
    <source>
        <dbReference type="Pfam" id="PF11268"/>
    </source>
</evidence>
<feature type="region of interest" description="Disordered" evidence="1">
    <location>
        <begin position="180"/>
        <end position="437"/>
    </location>
</feature>
<reference evidence="3 4" key="1">
    <citation type="submission" date="2020-05" db="EMBL/GenBank/DDBJ databases">
        <title>Genome sequence of Isoptericola sp. JC619 isolated from Chilika lagoon, India.</title>
        <authorList>
            <person name="Kumar D."/>
            <person name="Appam K."/>
            <person name="Gandham S."/>
            <person name="Uppada J."/>
            <person name="Sasikala C."/>
            <person name="Venkata Ramana C."/>
        </authorList>
    </citation>
    <scope>NUCLEOTIDE SEQUENCE [LARGE SCALE GENOMIC DNA]</scope>
    <source>
        <strain evidence="3 4">JC619</strain>
    </source>
</reference>
<dbReference type="InterPro" id="IPR047682">
    <property type="entry name" value="SepH-like"/>
</dbReference>
<feature type="compositionally biased region" description="Pro residues" evidence="1">
    <location>
        <begin position="337"/>
        <end position="361"/>
    </location>
</feature>
<feature type="compositionally biased region" description="Basic residues" evidence="1">
    <location>
        <begin position="410"/>
        <end position="419"/>
    </location>
</feature>
<dbReference type="InterPro" id="IPR021421">
    <property type="entry name" value="DUF3071"/>
</dbReference>
<feature type="compositionally biased region" description="Basic and acidic residues" evidence="1">
    <location>
        <begin position="266"/>
        <end position="276"/>
    </location>
</feature>
<proteinExistence type="predicted"/>
<feature type="compositionally biased region" description="Low complexity" evidence="1">
    <location>
        <begin position="301"/>
        <end position="312"/>
    </location>
</feature>
<dbReference type="RefSeq" id="WP_171248132.1">
    <property type="nucleotide sequence ID" value="NZ_JABFAJ010000024.1"/>
</dbReference>
<feature type="compositionally biased region" description="Basic and acidic residues" evidence="1">
    <location>
        <begin position="316"/>
        <end position="333"/>
    </location>
</feature>
<evidence type="ECO:0000313" key="4">
    <source>
        <dbReference type="Proteomes" id="UP000557204"/>
    </source>
</evidence>
<sequence length="437" mass="46341">MAELELVTLHEDAERLVLRGPDGAEHTLAISEALRAAVRRDRPRTEALQAQSQTPLRPRELQARLRAGATVEELAAESGLPSEHVRRYEWPVAAERDHVIGQVRNHRTDPEGDATLGELADARLAARDVDAAEAVWSARRTGTAPWHVEVRFVAGGRDRCAAWTFDPRSRAVTAMDDEARWLGQPDDPVSPEILGVPTEPRRRPTPPPDPASEATELLLDDLAGRRGQRPHRTRPAPRPGDQELPLGLDGGPPARTDDGASIVDLGARRDAHRSSRAENTSSAPDAAEDPERSGRPDPAAEPDGPDGSAPDAGAEDASHDRGTDHEDGDHGAEHAPVPVPPPMSTPVSAPVPAPVPRPAVPAPATTDRSSSPDDAGSPAQDTRSSADDTGSPADDTVAATGTGTDDPSPRPRRGARKGRAPMPSWDEIVFGGARPSS</sequence>
<organism evidence="3 4">
    <name type="scientific">Isoptericola sediminis</name>
    <dbReference type="NCBI Taxonomy" id="2733572"/>
    <lineage>
        <taxon>Bacteria</taxon>
        <taxon>Bacillati</taxon>
        <taxon>Actinomycetota</taxon>
        <taxon>Actinomycetes</taxon>
        <taxon>Micrococcales</taxon>
        <taxon>Promicromonosporaceae</taxon>
        <taxon>Isoptericola</taxon>
    </lineage>
</organism>
<feature type="compositionally biased region" description="Basic residues" evidence="1">
    <location>
        <begin position="226"/>
        <end position="235"/>
    </location>
</feature>
<dbReference type="NCBIfam" id="NF040712">
    <property type="entry name" value="SepH"/>
    <property type="match status" value="1"/>
</dbReference>
<dbReference type="Proteomes" id="UP000557204">
    <property type="component" value="Unassembled WGS sequence"/>
</dbReference>
<dbReference type="AlphaFoldDB" id="A0A849KA08"/>
<keyword evidence="4" id="KW-1185">Reference proteome</keyword>
<accession>A0A849KA08</accession>
<comment type="caution">
    <text evidence="3">The sequence shown here is derived from an EMBL/GenBank/DDBJ whole genome shotgun (WGS) entry which is preliminary data.</text>
</comment>
<gene>
    <name evidence="3" type="ORF">HLI28_13780</name>
</gene>